<dbReference type="PIRSF" id="PIRSF002889">
    <property type="entry name" value="Rod_FlgB"/>
    <property type="match status" value="1"/>
</dbReference>
<evidence type="ECO:0000256" key="5">
    <source>
        <dbReference type="ARBA" id="ARBA00024934"/>
    </source>
</evidence>
<dbReference type="Proteomes" id="UP000287649">
    <property type="component" value="Unassembled WGS sequence"/>
</dbReference>
<accession>A0A432Y784</accession>
<evidence type="ECO:0000259" key="7">
    <source>
        <dbReference type="Pfam" id="PF00460"/>
    </source>
</evidence>
<comment type="caution">
    <text evidence="8">The sequence shown here is derived from an EMBL/GenBank/DDBJ whole genome shotgun (WGS) entry which is preliminary data.</text>
</comment>
<comment type="function">
    <text evidence="5 6">Structural component of flagellum, the bacterial motility apparatus. Part of the rod structure of flagellar basal body.</text>
</comment>
<organism evidence="8 9">
    <name type="scientific">Pseudidiomarina homiensis</name>
    <dbReference type="NCBI Taxonomy" id="364198"/>
    <lineage>
        <taxon>Bacteria</taxon>
        <taxon>Pseudomonadati</taxon>
        <taxon>Pseudomonadota</taxon>
        <taxon>Gammaproteobacteria</taxon>
        <taxon>Alteromonadales</taxon>
        <taxon>Idiomarinaceae</taxon>
        <taxon>Pseudidiomarina</taxon>
    </lineage>
</organism>
<dbReference type="EMBL" id="PIPX01000001">
    <property type="protein sequence ID" value="RUO56792.1"/>
    <property type="molecule type" value="Genomic_DNA"/>
</dbReference>
<evidence type="ECO:0000256" key="1">
    <source>
        <dbReference type="ARBA" id="ARBA00004117"/>
    </source>
</evidence>
<evidence type="ECO:0000256" key="3">
    <source>
        <dbReference type="ARBA" id="ARBA00014376"/>
    </source>
</evidence>
<keyword evidence="8" id="KW-0282">Flagellum</keyword>
<evidence type="ECO:0000256" key="6">
    <source>
        <dbReference type="PIRNR" id="PIRNR002889"/>
    </source>
</evidence>
<evidence type="ECO:0000313" key="8">
    <source>
        <dbReference type="EMBL" id="RUO56792.1"/>
    </source>
</evidence>
<comment type="subcellular location">
    <subcellularLocation>
        <location evidence="1 6">Bacterial flagellum basal body</location>
    </subcellularLocation>
</comment>
<evidence type="ECO:0000256" key="2">
    <source>
        <dbReference type="ARBA" id="ARBA00009677"/>
    </source>
</evidence>
<dbReference type="NCBIfam" id="TIGR01396">
    <property type="entry name" value="FlgB"/>
    <property type="match status" value="1"/>
</dbReference>
<dbReference type="GO" id="GO:0030694">
    <property type="term" value="C:bacterial-type flagellum basal body, rod"/>
    <property type="evidence" value="ECO:0007669"/>
    <property type="project" value="InterPro"/>
</dbReference>
<dbReference type="PROSITE" id="PS00588">
    <property type="entry name" value="FLAGELLA_BB_ROD"/>
    <property type="match status" value="1"/>
</dbReference>
<gene>
    <name evidence="8" type="ORF">CWI70_08670</name>
</gene>
<evidence type="ECO:0000256" key="4">
    <source>
        <dbReference type="ARBA" id="ARBA00023143"/>
    </source>
</evidence>
<keyword evidence="8" id="KW-0966">Cell projection</keyword>
<dbReference type="InterPro" id="IPR006300">
    <property type="entry name" value="FlgB"/>
</dbReference>
<dbReference type="InterPro" id="IPR019776">
    <property type="entry name" value="Flagellar_basal_body_rod_CS"/>
</dbReference>
<dbReference type="AlphaFoldDB" id="A0A432Y784"/>
<keyword evidence="4 6" id="KW-0975">Bacterial flagellum</keyword>
<comment type="similarity">
    <text evidence="2 6">Belongs to the flagella basal body rod proteins family.</text>
</comment>
<dbReference type="Pfam" id="PF00460">
    <property type="entry name" value="Flg_bb_rod"/>
    <property type="match status" value="1"/>
</dbReference>
<reference evidence="9" key="1">
    <citation type="journal article" date="2018" name="Front. Microbiol.">
        <title>Genome-Based Analysis Reveals the Taxonomy and Diversity of the Family Idiomarinaceae.</title>
        <authorList>
            <person name="Liu Y."/>
            <person name="Lai Q."/>
            <person name="Shao Z."/>
        </authorList>
    </citation>
    <scope>NUCLEOTIDE SEQUENCE [LARGE SCALE GENOMIC DNA]</scope>
    <source>
        <strain evidence="9">PO-M2</strain>
    </source>
</reference>
<name>A0A432Y784_9GAMM</name>
<dbReference type="PANTHER" id="PTHR30435:SF12">
    <property type="entry name" value="FLAGELLAR BASAL BODY ROD PROTEIN FLGB"/>
    <property type="match status" value="1"/>
</dbReference>
<dbReference type="GO" id="GO:0071978">
    <property type="term" value="P:bacterial-type flagellum-dependent swarming motility"/>
    <property type="evidence" value="ECO:0007669"/>
    <property type="project" value="TreeGrafter"/>
</dbReference>
<keyword evidence="9" id="KW-1185">Reference proteome</keyword>
<protein>
    <recommendedName>
        <fullName evidence="3 6">Flagellar basal body rod protein FlgB</fullName>
    </recommendedName>
</protein>
<proteinExistence type="inferred from homology"/>
<dbReference type="RefSeq" id="WP_126772352.1">
    <property type="nucleotide sequence ID" value="NZ_PIPX01000001.1"/>
</dbReference>
<dbReference type="OrthoDB" id="9788334at2"/>
<feature type="domain" description="Flagellar basal body rod protein N-terminal" evidence="7">
    <location>
        <begin position="9"/>
        <end position="39"/>
    </location>
</feature>
<sequence>MIDKLSNALQFQQQALALREQRQHVLADNIANADTPNYKARDFDFKAELQRATAQQSGPVSVAKTHAGHMSVGVSNTPDVDLMYRNPAQNRLDGNTVDMDKERAAFLENSLRYQADIQFMDDKISGLRKAMQPEQ</sequence>
<evidence type="ECO:0000313" key="9">
    <source>
        <dbReference type="Proteomes" id="UP000287649"/>
    </source>
</evidence>
<keyword evidence="8" id="KW-0969">Cilium</keyword>
<dbReference type="InterPro" id="IPR001444">
    <property type="entry name" value="Flag_bb_rod_N"/>
</dbReference>
<comment type="subunit">
    <text evidence="6">The basal body constitutes a major portion of the flagellar organelle and consists of a number of rings mounted on a central rod.</text>
</comment>
<dbReference type="PANTHER" id="PTHR30435">
    <property type="entry name" value="FLAGELLAR PROTEIN"/>
    <property type="match status" value="1"/>
</dbReference>